<keyword evidence="5" id="KW-0505">Motor protein</keyword>
<keyword evidence="3 5" id="KW-0067">ATP-binding</keyword>
<dbReference type="InterPro" id="IPR036961">
    <property type="entry name" value="Kinesin_motor_dom_sf"/>
</dbReference>
<evidence type="ECO:0000256" key="3">
    <source>
        <dbReference type="ARBA" id="ARBA00022840"/>
    </source>
</evidence>
<dbReference type="SUPFAM" id="SSF52540">
    <property type="entry name" value="P-loop containing nucleoside triphosphate hydrolases"/>
    <property type="match status" value="1"/>
</dbReference>
<keyword evidence="2 5" id="KW-0547">Nucleotide-binding</keyword>
<accession>A0ABN8SHW7</accession>
<dbReference type="CDD" id="cd00106">
    <property type="entry name" value="KISc"/>
    <property type="match status" value="1"/>
</dbReference>
<feature type="domain" description="Kinesin motor" evidence="6">
    <location>
        <begin position="22"/>
        <end position="347"/>
    </location>
</feature>
<comment type="similarity">
    <text evidence="5">Belongs to the TRAFAC class myosin-kinesin ATPase superfamily. Kinesin family.</text>
</comment>
<comment type="caution">
    <text evidence="7">The sequence shown here is derived from an EMBL/GenBank/DDBJ whole genome shotgun (WGS) entry which is preliminary data.</text>
</comment>
<dbReference type="InterPro" id="IPR027417">
    <property type="entry name" value="P-loop_NTPase"/>
</dbReference>
<dbReference type="Proteomes" id="UP001159427">
    <property type="component" value="Unassembled WGS sequence"/>
</dbReference>
<proteinExistence type="inferred from homology"/>
<evidence type="ECO:0000313" key="8">
    <source>
        <dbReference type="Proteomes" id="UP001159427"/>
    </source>
</evidence>
<evidence type="ECO:0000256" key="1">
    <source>
        <dbReference type="ARBA" id="ARBA00004245"/>
    </source>
</evidence>
<dbReference type="PANTHER" id="PTHR47969">
    <property type="entry name" value="CHROMOSOME-ASSOCIATED KINESIN KIF4A-RELATED"/>
    <property type="match status" value="1"/>
</dbReference>
<organism evidence="7 8">
    <name type="scientific">Porites evermanni</name>
    <dbReference type="NCBI Taxonomy" id="104178"/>
    <lineage>
        <taxon>Eukaryota</taxon>
        <taxon>Metazoa</taxon>
        <taxon>Cnidaria</taxon>
        <taxon>Anthozoa</taxon>
        <taxon>Hexacorallia</taxon>
        <taxon>Scleractinia</taxon>
        <taxon>Fungiina</taxon>
        <taxon>Poritidae</taxon>
        <taxon>Porites</taxon>
    </lineage>
</organism>
<sequence>MRRNSSLISQDADVFEDTSVSRVQVYVRIRPIVQGDVTSITRKGAVSVEATDLTQVRVADGKKEKIFQFDQVLPPEASNAEVYQVVGKPLVEASMTGLNSILMAYGQTGAGKTHTLMASADGLTTSVVSHIFALIGKDAAHSYAVTCSYLQIYQERVYDLLASEKSGTEVFLREHPKKGVYVENLSEYSVKSPEEIVRLLKSGKRRLAVAETKMNRQSSRLLPAEEVTSLATVSDKNSWGKDQTLFFSFSCDLAGSERVKKTKAAGERLQEAQSINSSLLELGNVIQALAEGTRRHIPYRNSVLTRLLQDGLDGNSKTSLIVCVSPSFRDVNETLCSLKFGLRAMKIHNVAQVNVNEVSRIFKKRK</sequence>
<dbReference type="SMART" id="SM00129">
    <property type="entry name" value="KISc"/>
    <property type="match status" value="1"/>
</dbReference>
<dbReference type="InterPro" id="IPR027640">
    <property type="entry name" value="Kinesin-like_fam"/>
</dbReference>
<evidence type="ECO:0000256" key="4">
    <source>
        <dbReference type="ARBA" id="ARBA00023212"/>
    </source>
</evidence>
<keyword evidence="4" id="KW-0963">Cytoplasm</keyword>
<name>A0ABN8SHW7_9CNID</name>
<dbReference type="PROSITE" id="PS50067">
    <property type="entry name" value="KINESIN_MOTOR_2"/>
    <property type="match status" value="1"/>
</dbReference>
<dbReference type="Gene3D" id="3.40.850.10">
    <property type="entry name" value="Kinesin motor domain"/>
    <property type="match status" value="1"/>
</dbReference>
<reference evidence="7 8" key="1">
    <citation type="submission" date="2022-05" db="EMBL/GenBank/DDBJ databases">
        <authorList>
            <consortium name="Genoscope - CEA"/>
            <person name="William W."/>
        </authorList>
    </citation>
    <scope>NUCLEOTIDE SEQUENCE [LARGE SCALE GENOMIC DNA]</scope>
</reference>
<evidence type="ECO:0000259" key="6">
    <source>
        <dbReference type="PROSITE" id="PS50067"/>
    </source>
</evidence>
<protein>
    <recommendedName>
        <fullName evidence="6">Kinesin motor domain-containing protein</fullName>
    </recommendedName>
</protein>
<evidence type="ECO:0000256" key="5">
    <source>
        <dbReference type="PROSITE-ProRule" id="PRU00283"/>
    </source>
</evidence>
<dbReference type="InterPro" id="IPR001752">
    <property type="entry name" value="Kinesin_motor_dom"/>
</dbReference>
<gene>
    <name evidence="7" type="ORF">PEVE_00021496</name>
</gene>
<keyword evidence="4" id="KW-0206">Cytoskeleton</keyword>
<dbReference type="Pfam" id="PF00225">
    <property type="entry name" value="Kinesin"/>
    <property type="match status" value="1"/>
</dbReference>
<keyword evidence="8" id="KW-1185">Reference proteome</keyword>
<comment type="subcellular location">
    <subcellularLocation>
        <location evidence="1">Cytoplasm</location>
        <location evidence="1">Cytoskeleton</location>
    </subcellularLocation>
</comment>
<dbReference type="PRINTS" id="PR00380">
    <property type="entry name" value="KINESINHEAVY"/>
</dbReference>
<feature type="binding site" evidence="5">
    <location>
        <begin position="106"/>
        <end position="113"/>
    </location>
    <ligand>
        <name>ATP</name>
        <dbReference type="ChEBI" id="CHEBI:30616"/>
    </ligand>
</feature>
<dbReference type="EMBL" id="CALNXI010002879">
    <property type="protein sequence ID" value="CAH3191254.1"/>
    <property type="molecule type" value="Genomic_DNA"/>
</dbReference>
<evidence type="ECO:0000313" key="7">
    <source>
        <dbReference type="EMBL" id="CAH3191254.1"/>
    </source>
</evidence>
<dbReference type="PANTHER" id="PTHR47969:SF29">
    <property type="entry name" value="KINESIN-LIKE PROTEIN"/>
    <property type="match status" value="1"/>
</dbReference>
<evidence type="ECO:0000256" key="2">
    <source>
        <dbReference type="ARBA" id="ARBA00022741"/>
    </source>
</evidence>